<dbReference type="InterPro" id="IPR002716">
    <property type="entry name" value="PIN_dom"/>
</dbReference>
<dbReference type="InterPro" id="IPR002850">
    <property type="entry name" value="PIN_toxin-like"/>
</dbReference>
<dbReference type="PANTHER" id="PTHR34610">
    <property type="entry name" value="SSL7007 PROTEIN"/>
    <property type="match status" value="1"/>
</dbReference>
<sequence length="154" mass="17016">MATYPLETPLPHGLPVVLDTNVVLSLWMFEDPALVRLRAAVESGALRPVSREDCLGELARVLAYSQFAQSPERQAEIAAAYRARCTLVEPVDPPACELPNCLDRDDQKFLELARDSGARALLTRDKLVLKLGKRPVIAARFAILTPEKLQIQLA</sequence>
<dbReference type="RefSeq" id="WP_284189281.1">
    <property type="nucleotide sequence ID" value="NZ_BSPX01000073.1"/>
</dbReference>
<dbReference type="SUPFAM" id="SSF88723">
    <property type="entry name" value="PIN domain-like"/>
    <property type="match status" value="1"/>
</dbReference>
<evidence type="ECO:0000259" key="1">
    <source>
        <dbReference type="Pfam" id="PF13470"/>
    </source>
</evidence>
<dbReference type="EMBL" id="BSPX01000073">
    <property type="protein sequence ID" value="GLT24116.1"/>
    <property type="molecule type" value="Genomic_DNA"/>
</dbReference>
<accession>A0ABQ6FGZ8</accession>
<gene>
    <name evidence="2" type="ORF">GCM10007933_35880</name>
</gene>
<comment type="caution">
    <text evidence="2">The sequence shown here is derived from an EMBL/GenBank/DDBJ whole genome shotgun (WGS) entry which is preliminary data.</text>
</comment>
<evidence type="ECO:0000313" key="3">
    <source>
        <dbReference type="Proteomes" id="UP001157167"/>
    </source>
</evidence>
<dbReference type="InterPro" id="IPR029060">
    <property type="entry name" value="PIN-like_dom_sf"/>
</dbReference>
<evidence type="ECO:0000313" key="2">
    <source>
        <dbReference type="EMBL" id="GLT24116.1"/>
    </source>
</evidence>
<dbReference type="NCBIfam" id="TIGR00305">
    <property type="entry name" value="putative toxin-antitoxin system toxin component, PIN family"/>
    <property type="match status" value="1"/>
</dbReference>
<keyword evidence="3" id="KW-1185">Reference proteome</keyword>
<dbReference type="Pfam" id="PF13470">
    <property type="entry name" value="PIN_3"/>
    <property type="match status" value="1"/>
</dbReference>
<protein>
    <submittedName>
        <fullName evidence="2">Twitching motility protein PilT</fullName>
    </submittedName>
</protein>
<feature type="domain" description="PIN" evidence="1">
    <location>
        <begin position="16"/>
        <end position="126"/>
    </location>
</feature>
<dbReference type="Proteomes" id="UP001157167">
    <property type="component" value="Unassembled WGS sequence"/>
</dbReference>
<reference evidence="3" key="1">
    <citation type="journal article" date="2019" name="Int. J. Syst. Evol. Microbiol.">
        <title>The Global Catalogue of Microorganisms (GCM) 10K type strain sequencing project: providing services to taxonomists for standard genome sequencing and annotation.</title>
        <authorList>
            <consortium name="The Broad Institute Genomics Platform"/>
            <consortium name="The Broad Institute Genome Sequencing Center for Infectious Disease"/>
            <person name="Wu L."/>
            <person name="Ma J."/>
        </authorList>
    </citation>
    <scope>NUCLEOTIDE SEQUENCE [LARGE SCALE GENOMIC DNA]</scope>
    <source>
        <strain evidence="3">NBRC 102407</strain>
    </source>
</reference>
<dbReference type="PANTHER" id="PTHR34610:SF3">
    <property type="entry name" value="SSL7007 PROTEIN"/>
    <property type="match status" value="1"/>
</dbReference>
<organism evidence="2 3">
    <name type="scientific">Zoogloea oryzae</name>
    <dbReference type="NCBI Taxonomy" id="310767"/>
    <lineage>
        <taxon>Bacteria</taxon>
        <taxon>Pseudomonadati</taxon>
        <taxon>Pseudomonadota</taxon>
        <taxon>Betaproteobacteria</taxon>
        <taxon>Rhodocyclales</taxon>
        <taxon>Zoogloeaceae</taxon>
        <taxon>Zoogloea</taxon>
    </lineage>
</organism>
<name>A0ABQ6FGZ8_9RHOO</name>
<proteinExistence type="predicted"/>